<dbReference type="AlphaFoldDB" id="A0A9D4V1M7"/>
<accession>A0A9D4V1M7</accession>
<evidence type="ECO:0000313" key="1">
    <source>
        <dbReference type="EMBL" id="KAI5077672.1"/>
    </source>
</evidence>
<name>A0A9D4V1M7_ADICA</name>
<sequence>MCSPPGGLPCTTLNAPWRPVEATAQSRAYLPVVRTHALSTGRQSEPLPQCMPSDLKCLQSGGQPNSKMPVSDSIKESTAAREALFATDLVTLQVILLLVSSDVQKARTFFIQKLTVVLRHEEIALEKASSEGCILLQQSNLSPLQVHGRDAMDVGELLSSLSTHDRGKQRVLWC</sequence>
<dbReference type="Proteomes" id="UP000886520">
    <property type="component" value="Chromosome 7"/>
</dbReference>
<organism evidence="1 2">
    <name type="scientific">Adiantum capillus-veneris</name>
    <name type="common">Maidenhair fern</name>
    <dbReference type="NCBI Taxonomy" id="13818"/>
    <lineage>
        <taxon>Eukaryota</taxon>
        <taxon>Viridiplantae</taxon>
        <taxon>Streptophyta</taxon>
        <taxon>Embryophyta</taxon>
        <taxon>Tracheophyta</taxon>
        <taxon>Polypodiopsida</taxon>
        <taxon>Polypodiidae</taxon>
        <taxon>Polypodiales</taxon>
        <taxon>Pteridineae</taxon>
        <taxon>Pteridaceae</taxon>
        <taxon>Vittarioideae</taxon>
        <taxon>Adiantum</taxon>
    </lineage>
</organism>
<keyword evidence="2" id="KW-1185">Reference proteome</keyword>
<proteinExistence type="predicted"/>
<gene>
    <name evidence="1" type="ORF">GOP47_0007496</name>
</gene>
<protein>
    <submittedName>
        <fullName evidence="1">Uncharacterized protein</fullName>
    </submittedName>
</protein>
<evidence type="ECO:0000313" key="2">
    <source>
        <dbReference type="Proteomes" id="UP000886520"/>
    </source>
</evidence>
<comment type="caution">
    <text evidence="1">The sequence shown here is derived from an EMBL/GenBank/DDBJ whole genome shotgun (WGS) entry which is preliminary data.</text>
</comment>
<dbReference type="EMBL" id="JABFUD020000007">
    <property type="protein sequence ID" value="KAI5077672.1"/>
    <property type="molecule type" value="Genomic_DNA"/>
</dbReference>
<reference evidence="1" key="1">
    <citation type="submission" date="2021-01" db="EMBL/GenBank/DDBJ databases">
        <title>Adiantum capillus-veneris genome.</title>
        <authorList>
            <person name="Fang Y."/>
            <person name="Liao Q."/>
        </authorList>
    </citation>
    <scope>NUCLEOTIDE SEQUENCE</scope>
    <source>
        <strain evidence="1">H3</strain>
        <tissue evidence="1">Leaf</tissue>
    </source>
</reference>